<accession>A0A7V5UET6</accession>
<gene>
    <name evidence="1" type="ORF">ENJ89_04965</name>
</gene>
<comment type="caution">
    <text evidence="1">The sequence shown here is derived from an EMBL/GenBank/DDBJ whole genome shotgun (WGS) entry which is preliminary data.</text>
</comment>
<proteinExistence type="predicted"/>
<dbReference type="EMBL" id="DROD01000338">
    <property type="protein sequence ID" value="HHJ52524.1"/>
    <property type="molecule type" value="Genomic_DNA"/>
</dbReference>
<name>A0A7V5UET6_CALAY</name>
<organism evidence="1">
    <name type="scientific">Caldithrix abyssi</name>
    <dbReference type="NCBI Taxonomy" id="187145"/>
    <lineage>
        <taxon>Bacteria</taxon>
        <taxon>Pseudomonadati</taxon>
        <taxon>Calditrichota</taxon>
        <taxon>Calditrichia</taxon>
        <taxon>Calditrichales</taxon>
        <taxon>Calditrichaceae</taxon>
        <taxon>Caldithrix</taxon>
    </lineage>
</organism>
<evidence type="ECO:0000313" key="1">
    <source>
        <dbReference type="EMBL" id="HHJ52524.1"/>
    </source>
</evidence>
<reference evidence="1" key="1">
    <citation type="journal article" date="2020" name="mSystems">
        <title>Genome- and Community-Level Interaction Insights into Carbon Utilization and Element Cycling Functions of Hydrothermarchaeota in Hydrothermal Sediment.</title>
        <authorList>
            <person name="Zhou Z."/>
            <person name="Liu Y."/>
            <person name="Xu W."/>
            <person name="Pan J."/>
            <person name="Luo Z.H."/>
            <person name="Li M."/>
        </authorList>
    </citation>
    <scope>NUCLEOTIDE SEQUENCE [LARGE SCALE GENOMIC DNA]</scope>
    <source>
        <strain evidence="1">HyVt-527</strain>
    </source>
</reference>
<protein>
    <recommendedName>
        <fullName evidence="2">Sugar phosphate isomerase/epimerase</fullName>
    </recommendedName>
</protein>
<evidence type="ECO:0008006" key="2">
    <source>
        <dbReference type="Google" id="ProtNLM"/>
    </source>
</evidence>
<sequence length="202" mass="23439">MNPCRIGIANSVAKQENYDWEVTLRFARRNDISLVQLYLPPLSQFPRALSQVRTHHPQRLRLIWHLPPVHSKPQLIDYLKPLKSIPSDQIIIQHQRILTPELAATIAQYGYTPGLENDDPQGDPDSFLYYVQAIRETCGQAPAVVFDVSRFFVQLYPRFSREQIIRSALDLFLYCREAALPLILHLIDHKTLQGGRDRWVPF</sequence>
<feature type="non-terminal residue" evidence="1">
    <location>
        <position position="202"/>
    </location>
</feature>
<dbReference type="Proteomes" id="UP000886124">
    <property type="component" value="Unassembled WGS sequence"/>
</dbReference>
<dbReference type="AlphaFoldDB" id="A0A7V5UET6"/>